<dbReference type="SUPFAM" id="SSF103481">
    <property type="entry name" value="Multidrug resistance efflux transporter EmrE"/>
    <property type="match status" value="2"/>
</dbReference>
<evidence type="ECO:0000313" key="8">
    <source>
        <dbReference type="EMBL" id="MBT1072852.1"/>
    </source>
</evidence>
<feature type="transmembrane region" description="Helical" evidence="6">
    <location>
        <begin position="75"/>
        <end position="95"/>
    </location>
</feature>
<feature type="transmembrane region" description="Helical" evidence="6">
    <location>
        <begin position="12"/>
        <end position="29"/>
    </location>
</feature>
<protein>
    <submittedName>
        <fullName evidence="8">EamA family transporter</fullName>
    </submittedName>
</protein>
<feature type="transmembrane region" description="Helical" evidence="6">
    <location>
        <begin position="274"/>
        <end position="292"/>
    </location>
</feature>
<dbReference type="Proteomes" id="UP000784128">
    <property type="component" value="Unassembled WGS sequence"/>
</dbReference>
<keyword evidence="5 6" id="KW-0472">Membrane</keyword>
<comment type="similarity">
    <text evidence="2">Belongs to the EamA transporter family.</text>
</comment>
<feature type="transmembrane region" description="Helical" evidence="6">
    <location>
        <begin position="188"/>
        <end position="212"/>
    </location>
</feature>
<evidence type="ECO:0000256" key="6">
    <source>
        <dbReference type="SAM" id="Phobius"/>
    </source>
</evidence>
<feature type="transmembrane region" description="Helical" evidence="6">
    <location>
        <begin position="101"/>
        <end position="123"/>
    </location>
</feature>
<evidence type="ECO:0000256" key="4">
    <source>
        <dbReference type="ARBA" id="ARBA00022989"/>
    </source>
</evidence>
<sequence>MTENKLPLQNVGPGGVWYVLAAAVLWGTTGTSQGLAPAGVASTTIGAVRLVVGGLALLTLAILRGSFKGGKRWPIFGTLISAFFIAGYQLCFFAGVARTGVAAGTMVAIGTAPVAAGILGYLIRREHGGLRWMAATLLSVVGCILLAAGGGGLQNNAIGIVLALGAGLSYAAYTVSIKGLLDQHAPDAVMAVVFCLAALLLSPLLFTSYLGWLAEPRGMAVALHLGVLATAVSYGLFARGLKSINVGTAATLSLAEPFTAAILGVVILRERLGLLQVSGVVLLFSGLIFLALGEKKAKKMKLADTENLIEKVPNF</sequence>
<dbReference type="InterPro" id="IPR050638">
    <property type="entry name" value="AA-Vitamin_Transporters"/>
</dbReference>
<evidence type="ECO:0000256" key="5">
    <source>
        <dbReference type="ARBA" id="ARBA00023136"/>
    </source>
</evidence>
<proteinExistence type="inferred from homology"/>
<feature type="transmembrane region" description="Helical" evidence="6">
    <location>
        <begin position="130"/>
        <end position="151"/>
    </location>
</feature>
<evidence type="ECO:0000256" key="1">
    <source>
        <dbReference type="ARBA" id="ARBA00004141"/>
    </source>
</evidence>
<organism evidence="8 9">
    <name type="scientific">Pelotalea chapellei</name>
    <dbReference type="NCBI Taxonomy" id="44671"/>
    <lineage>
        <taxon>Bacteria</taxon>
        <taxon>Pseudomonadati</taxon>
        <taxon>Thermodesulfobacteriota</taxon>
        <taxon>Desulfuromonadia</taxon>
        <taxon>Geobacterales</taxon>
        <taxon>Geobacteraceae</taxon>
        <taxon>Pelotalea</taxon>
    </lineage>
</organism>
<comment type="subcellular location">
    <subcellularLocation>
        <location evidence="1">Membrane</location>
        <topology evidence="1">Multi-pass membrane protein</topology>
    </subcellularLocation>
</comment>
<feature type="domain" description="EamA" evidence="7">
    <location>
        <begin position="158"/>
        <end position="291"/>
    </location>
</feature>
<keyword evidence="9" id="KW-1185">Reference proteome</keyword>
<dbReference type="EMBL" id="JAHDYS010000013">
    <property type="protein sequence ID" value="MBT1072852.1"/>
    <property type="molecule type" value="Genomic_DNA"/>
</dbReference>
<dbReference type="Gene3D" id="1.10.3730.20">
    <property type="match status" value="1"/>
</dbReference>
<dbReference type="RefSeq" id="WP_214300260.1">
    <property type="nucleotide sequence ID" value="NZ_JAHDYS010000013.1"/>
</dbReference>
<dbReference type="PANTHER" id="PTHR32322">
    <property type="entry name" value="INNER MEMBRANE TRANSPORTER"/>
    <property type="match status" value="1"/>
</dbReference>
<feature type="transmembrane region" description="Helical" evidence="6">
    <location>
        <begin position="157"/>
        <end position="176"/>
    </location>
</feature>
<dbReference type="PANTHER" id="PTHR32322:SF2">
    <property type="entry name" value="EAMA DOMAIN-CONTAINING PROTEIN"/>
    <property type="match status" value="1"/>
</dbReference>
<feature type="transmembrane region" description="Helical" evidence="6">
    <location>
        <begin position="218"/>
        <end position="237"/>
    </location>
</feature>
<feature type="transmembrane region" description="Helical" evidence="6">
    <location>
        <begin position="249"/>
        <end position="268"/>
    </location>
</feature>
<name>A0ABS5UB00_9BACT</name>
<dbReference type="InterPro" id="IPR037185">
    <property type="entry name" value="EmrE-like"/>
</dbReference>
<dbReference type="InterPro" id="IPR000620">
    <property type="entry name" value="EamA_dom"/>
</dbReference>
<feature type="transmembrane region" description="Helical" evidence="6">
    <location>
        <begin position="35"/>
        <end position="63"/>
    </location>
</feature>
<comment type="caution">
    <text evidence="8">The sequence shown here is derived from an EMBL/GenBank/DDBJ whole genome shotgun (WGS) entry which is preliminary data.</text>
</comment>
<evidence type="ECO:0000313" key="9">
    <source>
        <dbReference type="Proteomes" id="UP000784128"/>
    </source>
</evidence>
<evidence type="ECO:0000256" key="3">
    <source>
        <dbReference type="ARBA" id="ARBA00022692"/>
    </source>
</evidence>
<gene>
    <name evidence="8" type="ORF">KJB30_13735</name>
</gene>
<evidence type="ECO:0000259" key="7">
    <source>
        <dbReference type="Pfam" id="PF00892"/>
    </source>
</evidence>
<evidence type="ECO:0000256" key="2">
    <source>
        <dbReference type="ARBA" id="ARBA00007362"/>
    </source>
</evidence>
<keyword evidence="4 6" id="KW-1133">Transmembrane helix</keyword>
<accession>A0ABS5UB00</accession>
<dbReference type="Pfam" id="PF00892">
    <property type="entry name" value="EamA"/>
    <property type="match status" value="2"/>
</dbReference>
<keyword evidence="3 6" id="KW-0812">Transmembrane</keyword>
<reference evidence="8 9" key="1">
    <citation type="submission" date="2021-05" db="EMBL/GenBank/DDBJ databases">
        <title>The draft genome of Geobacter chapellei DSM 13688.</title>
        <authorList>
            <person name="Xu Z."/>
            <person name="Masuda Y."/>
            <person name="Itoh H."/>
            <person name="Senoo K."/>
        </authorList>
    </citation>
    <scope>NUCLEOTIDE SEQUENCE [LARGE SCALE GENOMIC DNA]</scope>
    <source>
        <strain evidence="8 9">DSM 13688</strain>
    </source>
</reference>
<feature type="domain" description="EamA" evidence="7">
    <location>
        <begin position="15"/>
        <end position="146"/>
    </location>
</feature>